<dbReference type="EMBL" id="JACHIT010000001">
    <property type="protein sequence ID" value="MBB5911297.1"/>
    <property type="molecule type" value="Genomic_DNA"/>
</dbReference>
<dbReference type="AlphaFoldDB" id="A0A7W9UFN3"/>
<dbReference type="InterPro" id="IPR025447">
    <property type="entry name" value="DUF4192"/>
</dbReference>
<evidence type="ECO:0000313" key="2">
    <source>
        <dbReference type="EMBL" id="MBB5911297.1"/>
    </source>
</evidence>
<gene>
    <name evidence="2" type="ORF">BJY24_000164</name>
</gene>
<dbReference type="RefSeq" id="WP_157185563.1">
    <property type="nucleotide sequence ID" value="NZ_JACHIT010000001.1"/>
</dbReference>
<name>A0A7W9UFN3_9NOCA</name>
<reference evidence="2 3" key="1">
    <citation type="submission" date="2020-08" db="EMBL/GenBank/DDBJ databases">
        <title>Sequencing the genomes of 1000 actinobacteria strains.</title>
        <authorList>
            <person name="Klenk H.-P."/>
        </authorList>
    </citation>
    <scope>NUCLEOTIDE SEQUENCE [LARGE SCALE GENOMIC DNA]</scope>
    <source>
        <strain evidence="2 3">DSM 43582</strain>
    </source>
</reference>
<evidence type="ECO:0000313" key="3">
    <source>
        <dbReference type="Proteomes" id="UP000540412"/>
    </source>
</evidence>
<organism evidence="2 3">
    <name type="scientific">Nocardia transvalensis</name>
    <dbReference type="NCBI Taxonomy" id="37333"/>
    <lineage>
        <taxon>Bacteria</taxon>
        <taxon>Bacillati</taxon>
        <taxon>Actinomycetota</taxon>
        <taxon>Actinomycetes</taxon>
        <taxon>Mycobacteriales</taxon>
        <taxon>Nocardiaceae</taxon>
        <taxon>Nocardia</taxon>
    </lineage>
</organism>
<keyword evidence="3" id="KW-1185">Reference proteome</keyword>
<evidence type="ECO:0000256" key="1">
    <source>
        <dbReference type="SAM" id="MobiDB-lite"/>
    </source>
</evidence>
<comment type="caution">
    <text evidence="2">The sequence shown here is derived from an EMBL/GenBank/DDBJ whole genome shotgun (WGS) entry which is preliminary data.</text>
</comment>
<dbReference type="Pfam" id="PF13830">
    <property type="entry name" value="DUF4192"/>
    <property type="match status" value="1"/>
</dbReference>
<protein>
    <recommendedName>
        <fullName evidence="4">DUF4192 domain-containing protein</fullName>
    </recommendedName>
</protein>
<dbReference type="Proteomes" id="UP000540412">
    <property type="component" value="Unassembled WGS sequence"/>
</dbReference>
<feature type="region of interest" description="Disordered" evidence="1">
    <location>
        <begin position="1"/>
        <end position="54"/>
    </location>
</feature>
<proteinExistence type="predicted"/>
<accession>A0A7W9UFN3</accession>
<evidence type="ECO:0008006" key="4">
    <source>
        <dbReference type="Google" id="ProtNLM"/>
    </source>
</evidence>
<sequence length="417" mass="43353">MTSPAEPAPTDNDSGPGGEPQPARSHTGSGPCVNSPRAQPDPARRSHTPPWADLPLRVGEPGEFIAAVPALLGFVPHRSLVACMLQEVPGRSDAVVLGAVARHDLDIPGCGAWLRVARQLAGLCAQEKAAGVLVLLVDDRAGPPCAGRPGARTARLRDLLRILDGALDAVGVEVAEAWAVREIADGAPWWSLLDLECTGAQLDPATSPIAVAHVLDGRPIRASREEMTDVVGTDPDLCAEVASDLERVTAAAADRYRQAVCRGEPGIYSRAALDLVLGKVTVLDSGGRAAARDLAEVAVALRDPAVRDAMFALALGEQVVPAEVLWSLLCRGLTGSDRAEAATLLGYSAYANGDGPFAGVALDAALDADPQHTVAVLLDTALRTGMPPREVRKLAVSGRAKAAALGVELPPDRRPES</sequence>